<dbReference type="RefSeq" id="XP_013936107.1">
    <property type="nucleotide sequence ID" value="XM_014080632.1"/>
</dbReference>
<evidence type="ECO:0000313" key="2">
    <source>
        <dbReference type="EMBL" id="ESX01273.1"/>
    </source>
</evidence>
<protein>
    <submittedName>
        <fullName evidence="2">Uncharacterized protein</fullName>
    </submittedName>
</protein>
<dbReference type="Proteomes" id="UP000008673">
    <property type="component" value="Unassembled WGS sequence"/>
</dbReference>
<accession>W1QGR6</accession>
<dbReference type="AlphaFoldDB" id="W1QGR6"/>
<evidence type="ECO:0000256" key="1">
    <source>
        <dbReference type="SAM" id="MobiDB-lite"/>
    </source>
</evidence>
<name>W1QGR6_OGAPD</name>
<feature type="compositionally biased region" description="Basic residues" evidence="1">
    <location>
        <begin position="23"/>
        <end position="32"/>
    </location>
</feature>
<dbReference type="EMBL" id="AEOI02000005">
    <property type="protein sequence ID" value="ESX01273.1"/>
    <property type="molecule type" value="Genomic_DNA"/>
</dbReference>
<organism evidence="2 3">
    <name type="scientific">Ogataea parapolymorpha (strain ATCC 26012 / BCRC 20466 / JCM 22074 / NRRL Y-7560 / DL-1)</name>
    <name type="common">Yeast</name>
    <name type="synonym">Hansenula polymorpha</name>
    <dbReference type="NCBI Taxonomy" id="871575"/>
    <lineage>
        <taxon>Eukaryota</taxon>
        <taxon>Fungi</taxon>
        <taxon>Dikarya</taxon>
        <taxon>Ascomycota</taxon>
        <taxon>Saccharomycotina</taxon>
        <taxon>Pichiomycetes</taxon>
        <taxon>Pichiales</taxon>
        <taxon>Pichiaceae</taxon>
        <taxon>Ogataea</taxon>
    </lineage>
</organism>
<dbReference type="HOGENOM" id="CLU_457155_0_0_1"/>
<reference evidence="2 3" key="1">
    <citation type="journal article" date="2013" name="BMC Genomics">
        <title>Genome sequence and analysis of methylotrophic yeast Hansenula polymorpha DL1.</title>
        <authorList>
            <person name="Ravin N.V."/>
            <person name="Eldarov M.A."/>
            <person name="Kadnikov V.V."/>
            <person name="Beletsky A.V."/>
            <person name="Schneider J."/>
            <person name="Mardanova E.S."/>
            <person name="Smekalova E.M."/>
            <person name="Zvereva M.I."/>
            <person name="Dontsova O.A."/>
            <person name="Mardanov A.V."/>
            <person name="Skryabin K.G."/>
        </authorList>
    </citation>
    <scope>NUCLEOTIDE SEQUENCE [LARGE SCALE GENOMIC DNA]</scope>
    <source>
        <strain evidence="3">ATCC 26012 / BCRC 20466 / JCM 22074 / NRRL Y-7560 / DL-1</strain>
    </source>
</reference>
<keyword evidence="3" id="KW-1185">Reference proteome</keyword>
<proteinExistence type="predicted"/>
<feature type="region of interest" description="Disordered" evidence="1">
    <location>
        <begin position="1"/>
        <end position="40"/>
    </location>
</feature>
<dbReference type="KEGG" id="opa:HPODL_05165"/>
<dbReference type="OrthoDB" id="3995450at2759"/>
<gene>
    <name evidence="2" type="ORF">HPODL_05165</name>
</gene>
<evidence type="ECO:0000313" key="3">
    <source>
        <dbReference type="Proteomes" id="UP000008673"/>
    </source>
</evidence>
<comment type="caution">
    <text evidence="2">The sequence shown here is derived from an EMBL/GenBank/DDBJ whole genome shotgun (WGS) entry which is preliminary data.</text>
</comment>
<sequence length="597" mass="68001">MDTESSVSLHTPTKEQIQFPHGSTRKQSTKRIKTNDEGFQTQKSKRAFSFSKFIGSTLQDKNEDKKKFEYSTNEQTCNQAPTIQSRSRWIRPLLSIHSLFKTRNKVISLPEKENSVLTSEFDLQKDAMFSCYNAFKNTEIQNTLNSLKESIDSNLLQKSTVRFIHYRHQDGVGKALKPGINNNNKETRDMMNKAQGNKTIPSKIVNQMSENRQIANMLGLKQIRADKGDNELMSGCLNTQSMSTSFCEQNNYMTETDTSANCAPGIYLNSELTKLFNSLRLEVDHEKSRFYVASDANSHSFPDFELSSQISVNEVSGESLLKEDSIDGPLSSFIEESTKEFSHCCEHELSQRDSSLSNSYEDSNEANVVKVQMICQDENLTLISNPLSEVDSDDTNIVEKSTSLGSPTLKLDEAHEPQHVEEHFLPDVLELNGLDNVEIIDPKNGSRLLPHLGVDHGKPNDSTTLKFHSKAKVLIYNHDSDCKSIRKVFSPEKCKDSSPLKRINRSISRRFSGFGINSPTSESKVNVSTQSTRDRSILKNKINVNEEQESVRANNCDEVQVEDFLCFFETHERRRMDTEPFLEHFREKQIENYYENI</sequence>
<feature type="compositionally biased region" description="Polar residues" evidence="1">
    <location>
        <begin position="1"/>
        <end position="16"/>
    </location>
</feature>
<dbReference type="STRING" id="871575.W1QGR6"/>
<dbReference type="GeneID" id="25774588"/>
<dbReference type="eggNOG" id="ENOG502SG69">
    <property type="taxonomic scope" value="Eukaryota"/>
</dbReference>